<dbReference type="STRING" id="635013.TherJR_0447"/>
<dbReference type="OrthoDB" id="1705985at2"/>
<sequence length="233" mass="27551">MGKNLLSIDWDYFVPIKKEWYGSYSENQRNVNKLWYRRYIKEQMRGEDITRTIDVGVEYVGFWKRIRSRFRISDTARVYISDSHKYSYGIARENACDAVYLFDAHADLGYGGIGSLDFELNCANWLGKLFKDNHIREASVIYSPYTFECPEDFIAINNTYNINYCELERLPEGIPVDVIHICRSGAWTPPWLDHKFFKLVYRLNLPRRWLDCPARHWNTGKLTLAAQLNYLLC</sequence>
<name>D5XB09_THEPJ</name>
<proteinExistence type="predicted"/>
<dbReference type="KEGG" id="tjr:TherJR_0447"/>
<organism evidence="1 2">
    <name type="scientific">Thermincola potens (strain JR)</name>
    <dbReference type="NCBI Taxonomy" id="635013"/>
    <lineage>
        <taxon>Bacteria</taxon>
        <taxon>Bacillati</taxon>
        <taxon>Bacillota</taxon>
        <taxon>Clostridia</taxon>
        <taxon>Eubacteriales</taxon>
        <taxon>Thermincolaceae</taxon>
        <taxon>Thermincola</taxon>
    </lineage>
</organism>
<dbReference type="AlphaFoldDB" id="D5XB09"/>
<reference evidence="1 2" key="1">
    <citation type="submission" date="2010-05" db="EMBL/GenBank/DDBJ databases">
        <title>Complete sequence of Thermincola sp. JR.</title>
        <authorList>
            <consortium name="US DOE Joint Genome Institute"/>
            <person name="Lucas S."/>
            <person name="Copeland A."/>
            <person name="Lapidus A."/>
            <person name="Cheng J.-F."/>
            <person name="Bruce D."/>
            <person name="Goodwin L."/>
            <person name="Pitluck S."/>
            <person name="Chertkov O."/>
            <person name="Detter J.C."/>
            <person name="Han C."/>
            <person name="Tapia R."/>
            <person name="Land M."/>
            <person name="Hauser L."/>
            <person name="Kyrpides N."/>
            <person name="Mikhailova N."/>
            <person name="Hazen T.C."/>
            <person name="Woyke T."/>
        </authorList>
    </citation>
    <scope>NUCLEOTIDE SEQUENCE [LARGE SCALE GENOMIC DNA]</scope>
    <source>
        <strain evidence="1 2">JR</strain>
    </source>
</reference>
<evidence type="ECO:0000313" key="1">
    <source>
        <dbReference type="EMBL" id="ADG81329.1"/>
    </source>
</evidence>
<keyword evidence="2" id="KW-1185">Reference proteome</keyword>
<gene>
    <name evidence="1" type="ordered locus">TherJR_0447</name>
</gene>
<dbReference type="Proteomes" id="UP000002377">
    <property type="component" value="Chromosome"/>
</dbReference>
<dbReference type="HOGENOM" id="CLU_1179753_0_0_9"/>
<evidence type="ECO:0000313" key="2">
    <source>
        <dbReference type="Proteomes" id="UP000002377"/>
    </source>
</evidence>
<dbReference type="RefSeq" id="WP_013119352.1">
    <property type="nucleotide sequence ID" value="NC_014152.1"/>
</dbReference>
<evidence type="ECO:0008006" key="3">
    <source>
        <dbReference type="Google" id="ProtNLM"/>
    </source>
</evidence>
<protein>
    <recommendedName>
        <fullName evidence="3">Arginase</fullName>
    </recommendedName>
</protein>
<dbReference type="EMBL" id="CP002028">
    <property type="protein sequence ID" value="ADG81329.1"/>
    <property type="molecule type" value="Genomic_DNA"/>
</dbReference>
<dbReference type="eggNOG" id="ENOG502ZGPT">
    <property type="taxonomic scope" value="Bacteria"/>
</dbReference>
<accession>D5XB09</accession>